<dbReference type="AlphaFoldDB" id="A0A9W9HVC5"/>
<dbReference type="OrthoDB" id="4352325at2759"/>
<proteinExistence type="predicted"/>
<dbReference type="EMBL" id="JAPQKN010000004">
    <property type="protein sequence ID" value="KAJ5159637.1"/>
    <property type="molecule type" value="Genomic_DNA"/>
</dbReference>
<dbReference type="Proteomes" id="UP001149163">
    <property type="component" value="Unassembled WGS sequence"/>
</dbReference>
<gene>
    <name evidence="2" type="ORF">N7482_006641</name>
</gene>
<sequence>MASSPYNNRLAGLNVQTNQDGWVYPWTPANTTAPALLMPGQSGSPTSRRAIPAPLPSTGVTSNDPMLHSPPYGPHPIPWGINASPILVPKTAASPPNEPWVSWDNASQCSPPSQGNPPPGLSFLSTGTLSQTTVDERTAVGGGGQDSHACCHTSYAEYVWVEETLDFSHSDCILDGLRPASSSADGQAVRTRELSPGKHAYGDTSNLRMSLPACSNAPTLNATKPSVGKTSTRVICDKPI</sequence>
<reference evidence="2" key="1">
    <citation type="submission" date="2022-11" db="EMBL/GenBank/DDBJ databases">
        <authorList>
            <person name="Petersen C."/>
        </authorList>
    </citation>
    <scope>NUCLEOTIDE SEQUENCE</scope>
    <source>
        <strain evidence="2">IBT 26290</strain>
    </source>
</reference>
<feature type="region of interest" description="Disordered" evidence="1">
    <location>
        <begin position="105"/>
        <end position="126"/>
    </location>
</feature>
<evidence type="ECO:0000313" key="2">
    <source>
        <dbReference type="EMBL" id="KAJ5159637.1"/>
    </source>
</evidence>
<keyword evidence="3" id="KW-1185">Reference proteome</keyword>
<evidence type="ECO:0000313" key="3">
    <source>
        <dbReference type="Proteomes" id="UP001149163"/>
    </source>
</evidence>
<comment type="caution">
    <text evidence="2">The sequence shown here is derived from an EMBL/GenBank/DDBJ whole genome shotgun (WGS) entry which is preliminary data.</text>
</comment>
<name>A0A9W9HVC5_9EURO</name>
<organism evidence="2 3">
    <name type="scientific">Penicillium canariense</name>
    <dbReference type="NCBI Taxonomy" id="189055"/>
    <lineage>
        <taxon>Eukaryota</taxon>
        <taxon>Fungi</taxon>
        <taxon>Dikarya</taxon>
        <taxon>Ascomycota</taxon>
        <taxon>Pezizomycotina</taxon>
        <taxon>Eurotiomycetes</taxon>
        <taxon>Eurotiomycetidae</taxon>
        <taxon>Eurotiales</taxon>
        <taxon>Aspergillaceae</taxon>
        <taxon>Penicillium</taxon>
    </lineage>
</organism>
<accession>A0A9W9HVC5</accession>
<dbReference type="RefSeq" id="XP_056541195.1">
    <property type="nucleotide sequence ID" value="XM_056688766.1"/>
</dbReference>
<reference evidence="2" key="2">
    <citation type="journal article" date="2023" name="IMA Fungus">
        <title>Comparative genomic study of the Penicillium genus elucidates a diverse pangenome and 15 lateral gene transfer events.</title>
        <authorList>
            <person name="Petersen C."/>
            <person name="Sorensen T."/>
            <person name="Nielsen M.R."/>
            <person name="Sondergaard T.E."/>
            <person name="Sorensen J.L."/>
            <person name="Fitzpatrick D.A."/>
            <person name="Frisvad J.C."/>
            <person name="Nielsen K.L."/>
        </authorList>
    </citation>
    <scope>NUCLEOTIDE SEQUENCE</scope>
    <source>
        <strain evidence="2">IBT 26290</strain>
    </source>
</reference>
<dbReference type="GeneID" id="81427942"/>
<protein>
    <submittedName>
        <fullName evidence="2">Uncharacterized protein</fullName>
    </submittedName>
</protein>
<evidence type="ECO:0000256" key="1">
    <source>
        <dbReference type="SAM" id="MobiDB-lite"/>
    </source>
</evidence>